<keyword evidence="2" id="KW-1185">Reference proteome</keyword>
<dbReference type="Proteomes" id="UP000236182">
    <property type="component" value="Unassembled WGS sequence"/>
</dbReference>
<dbReference type="AlphaFoldDB" id="A0A316WC14"/>
<feature type="non-terminal residue" evidence="1">
    <location>
        <position position="1"/>
    </location>
</feature>
<feature type="non-terminal residue" evidence="1">
    <location>
        <position position="121"/>
    </location>
</feature>
<proteinExistence type="predicted"/>
<evidence type="ECO:0000313" key="1">
    <source>
        <dbReference type="EMBL" id="PWN58559.1"/>
    </source>
</evidence>
<sequence length="121" mass="13843">KEIPPVLFLVKKWEWIYGTRQLISWLKFLLQIFRCSCSSGSAPVVPKWVSWPSSGKGFPRCCSWLNRRVEFRNPAADIPAKISPADLPVFLLFRKRSGGSKMGELAILRKEIPPVLFLVKK</sequence>
<gene>
    <name evidence="1" type="ORF">C1638_022135</name>
</gene>
<name>A0A316WC14_9FLAO</name>
<accession>A0A316WC14</accession>
<evidence type="ECO:0000313" key="2">
    <source>
        <dbReference type="Proteomes" id="UP000236182"/>
    </source>
</evidence>
<comment type="caution">
    <text evidence="1">The sequence shown here is derived from an EMBL/GenBank/DDBJ whole genome shotgun (WGS) entry which is preliminary data.</text>
</comment>
<organism evidence="1 2">
    <name type="scientific">Chryseobacterium oncorhynchi</name>
    <dbReference type="NCBI Taxonomy" id="741074"/>
    <lineage>
        <taxon>Bacteria</taxon>
        <taxon>Pseudomonadati</taxon>
        <taxon>Bacteroidota</taxon>
        <taxon>Flavobacteriia</taxon>
        <taxon>Flavobacteriales</taxon>
        <taxon>Weeksellaceae</taxon>
        <taxon>Chryseobacterium group</taxon>
        <taxon>Chryseobacterium</taxon>
    </lineage>
</organism>
<reference evidence="1" key="1">
    <citation type="submission" date="2018-04" db="EMBL/GenBank/DDBJ databases">
        <title>Draft Genome Sequences of Chryseobacterium lactis NCTC11390T isolated from milk, Chryseobacterium oncorhynchi 701B-08T from rainbow trout, and Chryseobacterium viscerum 687B-08T from diseased fish.</title>
        <authorList>
            <person name="Jeong J.-J."/>
            <person name="Lee Y.J."/>
            <person name="Pathiraja D."/>
            <person name="Park B."/>
            <person name="Choi I.-G."/>
            <person name="Kim K.D."/>
        </authorList>
    </citation>
    <scope>NUCLEOTIDE SEQUENCE [LARGE SCALE GENOMIC DNA]</scope>
    <source>
        <strain evidence="1">701B-08</strain>
    </source>
</reference>
<dbReference type="EMBL" id="PPEI02000041">
    <property type="protein sequence ID" value="PWN58559.1"/>
    <property type="molecule type" value="Genomic_DNA"/>
</dbReference>
<protein>
    <submittedName>
        <fullName evidence="1">Uncharacterized protein</fullName>
    </submittedName>
</protein>